<evidence type="ECO:0000256" key="4">
    <source>
        <dbReference type="ARBA" id="ARBA00023180"/>
    </source>
</evidence>
<dbReference type="SUPFAM" id="SSF57535">
    <property type="entry name" value="Complement control module/SCR domain"/>
    <property type="match status" value="2"/>
</dbReference>
<dbReference type="Gene3D" id="2.10.70.10">
    <property type="entry name" value="Complement Module, domain 1"/>
    <property type="match status" value="2"/>
</dbReference>
<keyword evidence="4" id="KW-0325">Glycoprotein</keyword>
<dbReference type="AlphaFoldDB" id="A0A7R9L8X0"/>
<feature type="disulfide bond" evidence="5">
    <location>
        <begin position="16"/>
        <end position="43"/>
    </location>
</feature>
<keyword evidence="2" id="KW-0677">Repeat</keyword>
<dbReference type="Proteomes" id="UP000759131">
    <property type="component" value="Unassembled WGS sequence"/>
</dbReference>
<dbReference type="PANTHER" id="PTHR19325">
    <property type="entry name" value="COMPLEMENT COMPONENT-RELATED SUSHI DOMAIN-CONTAINING"/>
    <property type="match status" value="1"/>
</dbReference>
<dbReference type="Pfam" id="PF00084">
    <property type="entry name" value="Sushi"/>
    <property type="match status" value="2"/>
</dbReference>
<comment type="caution">
    <text evidence="5">Lacks conserved residue(s) required for the propagation of feature annotation.</text>
</comment>
<dbReference type="SMART" id="SM00032">
    <property type="entry name" value="CCP"/>
    <property type="match status" value="2"/>
</dbReference>
<feature type="disulfide bond" evidence="5">
    <location>
        <begin position="76"/>
        <end position="103"/>
    </location>
</feature>
<evidence type="ECO:0000256" key="3">
    <source>
        <dbReference type="ARBA" id="ARBA00023157"/>
    </source>
</evidence>
<organism evidence="7">
    <name type="scientific">Medioppia subpectinata</name>
    <dbReference type="NCBI Taxonomy" id="1979941"/>
    <lineage>
        <taxon>Eukaryota</taxon>
        <taxon>Metazoa</taxon>
        <taxon>Ecdysozoa</taxon>
        <taxon>Arthropoda</taxon>
        <taxon>Chelicerata</taxon>
        <taxon>Arachnida</taxon>
        <taxon>Acari</taxon>
        <taxon>Acariformes</taxon>
        <taxon>Sarcoptiformes</taxon>
        <taxon>Oribatida</taxon>
        <taxon>Brachypylina</taxon>
        <taxon>Oppioidea</taxon>
        <taxon>Oppiidae</taxon>
        <taxon>Medioppia</taxon>
    </lineage>
</organism>
<name>A0A7R9L8X0_9ACAR</name>
<protein>
    <recommendedName>
        <fullName evidence="6">Sushi domain-containing protein</fullName>
    </recommendedName>
</protein>
<feature type="domain" description="Sushi" evidence="6">
    <location>
        <begin position="1"/>
        <end position="45"/>
    </location>
</feature>
<evidence type="ECO:0000259" key="6">
    <source>
        <dbReference type="PROSITE" id="PS50923"/>
    </source>
</evidence>
<proteinExistence type="predicted"/>
<evidence type="ECO:0000256" key="2">
    <source>
        <dbReference type="ARBA" id="ARBA00022737"/>
    </source>
</evidence>
<dbReference type="InterPro" id="IPR035976">
    <property type="entry name" value="Sushi/SCR/CCP_sf"/>
</dbReference>
<dbReference type="CDD" id="cd00033">
    <property type="entry name" value="CCP"/>
    <property type="match status" value="2"/>
</dbReference>
<evidence type="ECO:0000256" key="5">
    <source>
        <dbReference type="PROSITE-ProRule" id="PRU00302"/>
    </source>
</evidence>
<keyword evidence="1 5" id="KW-0768">Sushi</keyword>
<dbReference type="EMBL" id="CAJPIZ010019351">
    <property type="protein sequence ID" value="CAG2116907.1"/>
    <property type="molecule type" value="Genomic_DNA"/>
</dbReference>
<keyword evidence="3 5" id="KW-1015">Disulfide bond</keyword>
<dbReference type="EMBL" id="OC873926">
    <property type="protein sequence ID" value="CAD7637123.1"/>
    <property type="molecule type" value="Genomic_DNA"/>
</dbReference>
<dbReference type="PROSITE" id="PS50923">
    <property type="entry name" value="SUSHI"/>
    <property type="match status" value="2"/>
</dbReference>
<feature type="non-terminal residue" evidence="7">
    <location>
        <position position="1"/>
    </location>
</feature>
<dbReference type="InterPro" id="IPR050350">
    <property type="entry name" value="Compl-Cell_Adhes-Reg"/>
</dbReference>
<sequence>MSNNTRSYLSSVNYSCKEGYVLVGRGLLTCDVDERWNGPPPRCEPVICPNPPVIVNSVVRISANNTIFGAVAEYTCDEGYELMGESRIVCNVAGFWDGEPGYCRGIRETGVYELYFNHNSWHDIHYNHNPENNDNSAAVAHNPDLACSRSIAAAVQRAAAVFD</sequence>
<evidence type="ECO:0000313" key="8">
    <source>
        <dbReference type="Proteomes" id="UP000759131"/>
    </source>
</evidence>
<dbReference type="OrthoDB" id="547680at2759"/>
<reference evidence="7" key="1">
    <citation type="submission" date="2020-11" db="EMBL/GenBank/DDBJ databases">
        <authorList>
            <person name="Tran Van P."/>
        </authorList>
    </citation>
    <scope>NUCLEOTIDE SEQUENCE</scope>
</reference>
<accession>A0A7R9L8X0</accession>
<gene>
    <name evidence="7" type="ORF">OSB1V03_LOCUS16862</name>
</gene>
<evidence type="ECO:0000256" key="1">
    <source>
        <dbReference type="ARBA" id="ARBA00022659"/>
    </source>
</evidence>
<evidence type="ECO:0000313" key="7">
    <source>
        <dbReference type="EMBL" id="CAD7637123.1"/>
    </source>
</evidence>
<feature type="domain" description="Sushi" evidence="6">
    <location>
        <begin position="46"/>
        <end position="105"/>
    </location>
</feature>
<dbReference type="PANTHER" id="PTHR19325:SF497">
    <property type="entry name" value="SUSHI, VON WILLEBRAND FACTOR TYPE A, EGF AND PENTRAXIN DOMAIN-CONTAINING PROTEIN 1-LIKE PROTEIN"/>
    <property type="match status" value="1"/>
</dbReference>
<dbReference type="InterPro" id="IPR000436">
    <property type="entry name" value="Sushi_SCR_CCP_dom"/>
</dbReference>
<keyword evidence="8" id="KW-1185">Reference proteome</keyword>